<feature type="coiled-coil region" evidence="7">
    <location>
        <begin position="28"/>
        <end position="86"/>
    </location>
</feature>
<evidence type="ECO:0000313" key="11">
    <source>
        <dbReference type="EMBL" id="ADN09117.1"/>
    </source>
</evidence>
<name>E0USF4_SULAO</name>
<dbReference type="InterPro" id="IPR003594">
    <property type="entry name" value="HATPase_dom"/>
</dbReference>
<evidence type="ECO:0000256" key="7">
    <source>
        <dbReference type="SAM" id="Coils"/>
    </source>
</evidence>
<keyword evidence="7" id="KW-0175">Coiled coil</keyword>
<dbReference type="KEGG" id="sua:Saut_1068"/>
<evidence type="ECO:0000256" key="4">
    <source>
        <dbReference type="ARBA" id="ARBA00022679"/>
    </source>
</evidence>
<evidence type="ECO:0000313" key="12">
    <source>
        <dbReference type="Proteomes" id="UP000007803"/>
    </source>
</evidence>
<accession>E0USF4</accession>
<dbReference type="EMBL" id="CP002205">
    <property type="protein sequence ID" value="ADN09117.1"/>
    <property type="molecule type" value="Genomic_DNA"/>
</dbReference>
<gene>
    <name evidence="11" type="ordered locus">Saut_1068</name>
</gene>
<dbReference type="InterPro" id="IPR011006">
    <property type="entry name" value="CheY-like_superfamily"/>
</dbReference>
<evidence type="ECO:0000256" key="5">
    <source>
        <dbReference type="ARBA" id="ARBA00022777"/>
    </source>
</evidence>
<dbReference type="SUPFAM" id="SSF47384">
    <property type="entry name" value="Homodimeric domain of signal transducing histidine kinase"/>
    <property type="match status" value="1"/>
</dbReference>
<keyword evidence="8" id="KW-0812">Transmembrane</keyword>
<evidence type="ECO:0000256" key="6">
    <source>
        <dbReference type="PROSITE-ProRule" id="PRU00169"/>
    </source>
</evidence>
<protein>
    <recommendedName>
        <fullName evidence="2">histidine kinase</fullName>
        <ecNumber evidence="2">2.7.13.3</ecNumber>
    </recommendedName>
</protein>
<dbReference type="SMART" id="SM00388">
    <property type="entry name" value="HisKA"/>
    <property type="match status" value="1"/>
</dbReference>
<evidence type="ECO:0000256" key="2">
    <source>
        <dbReference type="ARBA" id="ARBA00012438"/>
    </source>
</evidence>
<keyword evidence="8" id="KW-0472">Membrane</keyword>
<dbReference type="InterPro" id="IPR003661">
    <property type="entry name" value="HisK_dim/P_dom"/>
</dbReference>
<dbReference type="eggNOG" id="COG0784">
    <property type="taxonomic scope" value="Bacteria"/>
</dbReference>
<organism evidence="11 12">
    <name type="scientific">Sulfurimonas autotrophica (strain ATCC BAA-671 / DSM 16294 / JCM 11897 / OK10)</name>
    <dbReference type="NCBI Taxonomy" id="563040"/>
    <lineage>
        <taxon>Bacteria</taxon>
        <taxon>Pseudomonadati</taxon>
        <taxon>Campylobacterota</taxon>
        <taxon>Epsilonproteobacteria</taxon>
        <taxon>Campylobacterales</taxon>
        <taxon>Sulfurimonadaceae</taxon>
        <taxon>Sulfurimonas</taxon>
    </lineage>
</organism>
<dbReference type="SUPFAM" id="SSF52172">
    <property type="entry name" value="CheY-like"/>
    <property type="match status" value="1"/>
</dbReference>
<dbReference type="InterPro" id="IPR036890">
    <property type="entry name" value="HATPase_C_sf"/>
</dbReference>
<proteinExistence type="predicted"/>
<keyword evidence="8" id="KW-1133">Transmembrane helix</keyword>
<evidence type="ECO:0000259" key="10">
    <source>
        <dbReference type="PROSITE" id="PS50110"/>
    </source>
</evidence>
<dbReference type="PROSITE" id="PS50109">
    <property type="entry name" value="HIS_KIN"/>
    <property type="match status" value="1"/>
</dbReference>
<dbReference type="Gene3D" id="3.40.50.2300">
    <property type="match status" value="1"/>
</dbReference>
<dbReference type="InterPro" id="IPR004358">
    <property type="entry name" value="Sig_transdc_His_kin-like_C"/>
</dbReference>
<dbReference type="Gene3D" id="1.10.287.130">
    <property type="match status" value="1"/>
</dbReference>
<dbReference type="STRING" id="563040.Saut_1068"/>
<keyword evidence="4" id="KW-0808">Transferase</keyword>
<dbReference type="PRINTS" id="PR00344">
    <property type="entry name" value="BCTRLSENSOR"/>
</dbReference>
<dbReference type="GO" id="GO:0000155">
    <property type="term" value="F:phosphorelay sensor kinase activity"/>
    <property type="evidence" value="ECO:0007669"/>
    <property type="project" value="InterPro"/>
</dbReference>
<keyword evidence="12" id="KW-1185">Reference proteome</keyword>
<keyword evidence="3 6" id="KW-0597">Phosphoprotein</keyword>
<dbReference type="Gene3D" id="3.30.565.10">
    <property type="entry name" value="Histidine kinase-like ATPase, C-terminal domain"/>
    <property type="match status" value="1"/>
</dbReference>
<dbReference type="PROSITE" id="PS50110">
    <property type="entry name" value="RESPONSE_REGULATORY"/>
    <property type="match status" value="1"/>
</dbReference>
<evidence type="ECO:0000256" key="1">
    <source>
        <dbReference type="ARBA" id="ARBA00000085"/>
    </source>
</evidence>
<dbReference type="Pfam" id="PF00512">
    <property type="entry name" value="HisKA"/>
    <property type="match status" value="1"/>
</dbReference>
<dbReference type="SUPFAM" id="SSF55874">
    <property type="entry name" value="ATPase domain of HSP90 chaperone/DNA topoisomerase II/histidine kinase"/>
    <property type="match status" value="1"/>
</dbReference>
<dbReference type="InterPro" id="IPR005467">
    <property type="entry name" value="His_kinase_dom"/>
</dbReference>
<dbReference type="HOGENOM" id="CLU_000445_114_15_7"/>
<feature type="modified residue" description="4-aspartylphosphate" evidence="6">
    <location>
        <position position="397"/>
    </location>
</feature>
<sequence length="465" mass="52324">MYLHNELIILGLIFINIVIIFYIYKFFKNKYKIQIKELQEQVATLKKQEAPALTQDKYTDTKKSFVSEQIKKMEALEKELAKQKKRVYDIKTIAKEASDIKSKFLSNVKTELRTPLNEIIINAGVLKKELQNTQTSQYAQNIFNAGNHLLELVNKILKSTNMQNNSFKIEEHAVDIVKLISDIVEEEKNNAVKKELQLSIQVDPNVSHSLILDAKKVKEIVQNLVQNAIKFTQDGYVKVIISADETNILKNSLNLSISVEDSGVGVDSTNQKKIFEAFGNENIALGLSINKKMAQLMHGDITYKNNNQKGSIFTLYLPSIEIALNDATVTCKEDYNIDFALIKPDGANVMVIDKDNHTNNIVQKSFANTAVGVYTYTNAKEAIEQLKKTHIDMILIDIDILCSEQSAVSKVIANISDAPMVTLVSTRVKNKDLDSVKSDIAGHLKKPICEAELFKISLKILNSLK</sequence>
<dbReference type="CDD" id="cd00082">
    <property type="entry name" value="HisKA"/>
    <property type="match status" value="1"/>
</dbReference>
<dbReference type="Pfam" id="PF02518">
    <property type="entry name" value="HATPase_c"/>
    <property type="match status" value="1"/>
</dbReference>
<dbReference type="RefSeq" id="WP_013326873.1">
    <property type="nucleotide sequence ID" value="NC_014506.1"/>
</dbReference>
<dbReference type="eggNOG" id="COG2205">
    <property type="taxonomic scope" value="Bacteria"/>
</dbReference>
<dbReference type="InterPro" id="IPR036097">
    <property type="entry name" value="HisK_dim/P_sf"/>
</dbReference>
<evidence type="ECO:0000259" key="9">
    <source>
        <dbReference type="PROSITE" id="PS50109"/>
    </source>
</evidence>
<feature type="domain" description="Response regulatory" evidence="10">
    <location>
        <begin position="348"/>
        <end position="461"/>
    </location>
</feature>
<dbReference type="Pfam" id="PF00072">
    <property type="entry name" value="Response_reg"/>
    <property type="match status" value="1"/>
</dbReference>
<dbReference type="SMART" id="SM00387">
    <property type="entry name" value="HATPase_c"/>
    <property type="match status" value="1"/>
</dbReference>
<evidence type="ECO:0000256" key="3">
    <source>
        <dbReference type="ARBA" id="ARBA00022553"/>
    </source>
</evidence>
<evidence type="ECO:0000256" key="8">
    <source>
        <dbReference type="SAM" id="Phobius"/>
    </source>
</evidence>
<dbReference type="EC" id="2.7.13.3" evidence="2"/>
<dbReference type="InterPro" id="IPR001789">
    <property type="entry name" value="Sig_transdc_resp-reg_receiver"/>
</dbReference>
<keyword evidence="5 11" id="KW-0418">Kinase</keyword>
<dbReference type="OrthoDB" id="5378360at2"/>
<comment type="catalytic activity">
    <reaction evidence="1">
        <text>ATP + protein L-histidine = ADP + protein N-phospho-L-histidine.</text>
        <dbReference type="EC" id="2.7.13.3"/>
    </reaction>
</comment>
<dbReference type="Proteomes" id="UP000007803">
    <property type="component" value="Chromosome"/>
</dbReference>
<reference evidence="12" key="1">
    <citation type="journal article" date="2010" name="Stand. Genomic Sci.">
        <title>Complete genome sequence of Sulfurimonas autotrophica type strain (OK10).</title>
        <authorList>
            <person name="Sikorski J."/>
            <person name="Munk C."/>
            <person name="Lapidus A."/>
            <person name="Djao O."/>
            <person name="Lucas S."/>
            <person name="Glavina Del Rio T."/>
            <person name="Nolan M."/>
            <person name="Tice H."/>
            <person name="Han C."/>
            <person name="Cheng J."/>
            <person name="Tapia R."/>
            <person name="Goodwin L."/>
            <person name="Pitluck S."/>
            <person name="Liolios K."/>
            <person name="Ivanova N."/>
            <person name="Mavromatis K."/>
            <person name="Mikhailova N."/>
            <person name="Pati A."/>
            <person name="Sims D."/>
            <person name="Meincke L."/>
            <person name="Brettin T."/>
            <person name="Detter J."/>
            <person name="Chen A."/>
            <person name="Palaniappan K."/>
            <person name="Land M."/>
            <person name="Hauser L."/>
            <person name="Chang Y."/>
            <person name="Jeffries C."/>
            <person name="Rohde M."/>
            <person name="Lang E."/>
            <person name="Spring S."/>
            <person name="Goker M."/>
            <person name="Woyke T."/>
            <person name="Bristow J."/>
            <person name="Eisen J."/>
            <person name="Markowitz V."/>
            <person name="Hugenholtz P."/>
            <person name="Kyrpides N."/>
            <person name="Klenk H."/>
        </authorList>
    </citation>
    <scope>NUCLEOTIDE SEQUENCE [LARGE SCALE GENOMIC DNA]</scope>
    <source>
        <strain evidence="12">ATCC BAA-671 / DSM 16294 / JCM 11897 / OK10</strain>
    </source>
</reference>
<dbReference type="AlphaFoldDB" id="E0USF4"/>
<feature type="transmembrane region" description="Helical" evidence="8">
    <location>
        <begin position="6"/>
        <end position="24"/>
    </location>
</feature>
<dbReference type="PANTHER" id="PTHR43047">
    <property type="entry name" value="TWO-COMPONENT HISTIDINE PROTEIN KINASE"/>
    <property type="match status" value="1"/>
</dbReference>
<feature type="domain" description="Histidine kinase" evidence="9">
    <location>
        <begin position="107"/>
        <end position="321"/>
    </location>
</feature>